<dbReference type="PROSITE" id="PS50011">
    <property type="entry name" value="PROTEIN_KINASE_DOM"/>
    <property type="match status" value="1"/>
</dbReference>
<dbReference type="GO" id="GO:0004672">
    <property type="term" value="F:protein kinase activity"/>
    <property type="evidence" value="ECO:0007669"/>
    <property type="project" value="InterPro"/>
</dbReference>
<dbReference type="HOGENOM" id="CLU_2674799_0_0_1"/>
<dbReference type="PaxDb" id="3880-AES72441"/>
<accession>G7J697</accession>
<keyword evidence="2" id="KW-0808">Transferase</keyword>
<protein>
    <submittedName>
        <fullName evidence="2">Kinase domain protein</fullName>
    </submittedName>
</protein>
<sequence length="75" mass="8664">MVLKQKADTWQHNKTTHTKNIKNSTVIFPGGNIYDFQHVQKVVLTLPYLHQNIIIHRDLKNVSILMDEKGVLVLS</sequence>
<dbReference type="GO" id="GO:0005524">
    <property type="term" value="F:ATP binding"/>
    <property type="evidence" value="ECO:0007669"/>
    <property type="project" value="InterPro"/>
</dbReference>
<reference evidence="2 4" key="2">
    <citation type="journal article" date="2014" name="BMC Genomics">
        <title>An improved genome release (version Mt4.0) for the model legume Medicago truncatula.</title>
        <authorList>
            <person name="Tang H."/>
            <person name="Krishnakumar V."/>
            <person name="Bidwell S."/>
            <person name="Rosen B."/>
            <person name="Chan A."/>
            <person name="Zhou S."/>
            <person name="Gentzbittel L."/>
            <person name="Childs K.L."/>
            <person name="Yandell M."/>
            <person name="Gundlach H."/>
            <person name="Mayer K.F."/>
            <person name="Schwartz D.C."/>
            <person name="Town C.D."/>
        </authorList>
    </citation>
    <scope>GENOME REANNOTATION</scope>
    <source>
        <strain evidence="3 4">cv. Jemalong A17</strain>
    </source>
</reference>
<dbReference type="Proteomes" id="UP000002051">
    <property type="component" value="Chromosome 3"/>
</dbReference>
<proteinExistence type="predicted"/>
<name>G7J697_MEDTR</name>
<dbReference type="STRING" id="3880.G7J697"/>
<gene>
    <name evidence="2" type="ordered locus">MTR_3g090800</name>
</gene>
<keyword evidence="2" id="KW-0418">Kinase</keyword>
<dbReference type="Gene3D" id="1.10.510.10">
    <property type="entry name" value="Transferase(Phosphotransferase) domain 1"/>
    <property type="match status" value="1"/>
</dbReference>
<reference evidence="2 4" key="1">
    <citation type="journal article" date="2011" name="Nature">
        <title>The Medicago genome provides insight into the evolution of rhizobial symbioses.</title>
        <authorList>
            <person name="Young N.D."/>
            <person name="Debelle F."/>
            <person name="Oldroyd G.E."/>
            <person name="Geurts R."/>
            <person name="Cannon S.B."/>
            <person name="Udvardi M.K."/>
            <person name="Benedito V.A."/>
            <person name="Mayer K.F."/>
            <person name="Gouzy J."/>
            <person name="Schoof H."/>
            <person name="Van de Peer Y."/>
            <person name="Proost S."/>
            <person name="Cook D.R."/>
            <person name="Meyers B.C."/>
            <person name="Spannagl M."/>
            <person name="Cheung F."/>
            <person name="De Mita S."/>
            <person name="Krishnakumar V."/>
            <person name="Gundlach H."/>
            <person name="Zhou S."/>
            <person name="Mudge J."/>
            <person name="Bharti A.K."/>
            <person name="Murray J.D."/>
            <person name="Naoumkina M.A."/>
            <person name="Rosen B."/>
            <person name="Silverstein K.A."/>
            <person name="Tang H."/>
            <person name="Rombauts S."/>
            <person name="Zhao P.X."/>
            <person name="Zhou P."/>
            <person name="Barbe V."/>
            <person name="Bardou P."/>
            <person name="Bechner M."/>
            <person name="Bellec A."/>
            <person name="Berger A."/>
            <person name="Berges H."/>
            <person name="Bidwell S."/>
            <person name="Bisseling T."/>
            <person name="Choisne N."/>
            <person name="Couloux A."/>
            <person name="Denny R."/>
            <person name="Deshpande S."/>
            <person name="Dai X."/>
            <person name="Doyle J.J."/>
            <person name="Dudez A.M."/>
            <person name="Farmer A.D."/>
            <person name="Fouteau S."/>
            <person name="Franken C."/>
            <person name="Gibelin C."/>
            <person name="Gish J."/>
            <person name="Goldstein S."/>
            <person name="Gonzalez A.J."/>
            <person name="Green P.J."/>
            <person name="Hallab A."/>
            <person name="Hartog M."/>
            <person name="Hua A."/>
            <person name="Humphray S.J."/>
            <person name="Jeong D.H."/>
            <person name="Jing Y."/>
            <person name="Jocker A."/>
            <person name="Kenton S.M."/>
            <person name="Kim D.J."/>
            <person name="Klee K."/>
            <person name="Lai H."/>
            <person name="Lang C."/>
            <person name="Lin S."/>
            <person name="Macmil S.L."/>
            <person name="Magdelenat G."/>
            <person name="Matthews L."/>
            <person name="McCorrison J."/>
            <person name="Monaghan E.L."/>
            <person name="Mun J.H."/>
            <person name="Najar F.Z."/>
            <person name="Nicholson C."/>
            <person name="Noirot C."/>
            <person name="O'Bleness M."/>
            <person name="Paule C.R."/>
            <person name="Poulain J."/>
            <person name="Prion F."/>
            <person name="Qin B."/>
            <person name="Qu C."/>
            <person name="Retzel E.F."/>
            <person name="Riddle C."/>
            <person name="Sallet E."/>
            <person name="Samain S."/>
            <person name="Samson N."/>
            <person name="Sanders I."/>
            <person name="Saurat O."/>
            <person name="Scarpelli C."/>
            <person name="Schiex T."/>
            <person name="Segurens B."/>
            <person name="Severin A.J."/>
            <person name="Sherrier D.J."/>
            <person name="Shi R."/>
            <person name="Sims S."/>
            <person name="Singer S.R."/>
            <person name="Sinharoy S."/>
            <person name="Sterck L."/>
            <person name="Viollet A."/>
            <person name="Wang B.B."/>
            <person name="Wang K."/>
            <person name="Wang M."/>
            <person name="Wang X."/>
            <person name="Warfsmann J."/>
            <person name="Weissenbach J."/>
            <person name="White D.D."/>
            <person name="White J.D."/>
            <person name="Wiley G.B."/>
            <person name="Wincker P."/>
            <person name="Xing Y."/>
            <person name="Yang L."/>
            <person name="Yao Z."/>
            <person name="Ying F."/>
            <person name="Zhai J."/>
            <person name="Zhou L."/>
            <person name="Zuber A."/>
            <person name="Denarie J."/>
            <person name="Dixon R.A."/>
            <person name="May G.D."/>
            <person name="Schwartz D.C."/>
            <person name="Rogers J."/>
            <person name="Quetier F."/>
            <person name="Town C.D."/>
            <person name="Roe B.A."/>
        </authorList>
    </citation>
    <scope>NUCLEOTIDE SEQUENCE [LARGE SCALE GENOMIC DNA]</scope>
    <source>
        <strain evidence="2">A17</strain>
        <strain evidence="3 4">cv. Jemalong A17</strain>
    </source>
</reference>
<dbReference type="InterPro" id="IPR011009">
    <property type="entry name" value="Kinase-like_dom_sf"/>
</dbReference>
<evidence type="ECO:0000313" key="2">
    <source>
        <dbReference type="EMBL" id="AES72441.1"/>
    </source>
</evidence>
<evidence type="ECO:0000313" key="3">
    <source>
        <dbReference type="EnsemblPlants" id="AES72441"/>
    </source>
</evidence>
<reference evidence="3" key="3">
    <citation type="submission" date="2015-04" db="UniProtKB">
        <authorList>
            <consortium name="EnsemblPlants"/>
        </authorList>
    </citation>
    <scope>IDENTIFICATION</scope>
    <source>
        <strain evidence="3">cv. Jemalong A17</strain>
    </source>
</reference>
<feature type="domain" description="Protein kinase" evidence="1">
    <location>
        <begin position="1"/>
        <end position="75"/>
    </location>
</feature>
<organism evidence="2 4">
    <name type="scientific">Medicago truncatula</name>
    <name type="common">Barrel medic</name>
    <name type="synonym">Medicago tribuloides</name>
    <dbReference type="NCBI Taxonomy" id="3880"/>
    <lineage>
        <taxon>Eukaryota</taxon>
        <taxon>Viridiplantae</taxon>
        <taxon>Streptophyta</taxon>
        <taxon>Embryophyta</taxon>
        <taxon>Tracheophyta</taxon>
        <taxon>Spermatophyta</taxon>
        <taxon>Magnoliopsida</taxon>
        <taxon>eudicotyledons</taxon>
        <taxon>Gunneridae</taxon>
        <taxon>Pentapetalae</taxon>
        <taxon>rosids</taxon>
        <taxon>fabids</taxon>
        <taxon>Fabales</taxon>
        <taxon>Fabaceae</taxon>
        <taxon>Papilionoideae</taxon>
        <taxon>50 kb inversion clade</taxon>
        <taxon>NPAAA clade</taxon>
        <taxon>Hologalegina</taxon>
        <taxon>IRL clade</taxon>
        <taxon>Trifolieae</taxon>
        <taxon>Medicago</taxon>
    </lineage>
</organism>
<dbReference type="InterPro" id="IPR000719">
    <property type="entry name" value="Prot_kinase_dom"/>
</dbReference>
<dbReference type="SUPFAM" id="SSF56112">
    <property type="entry name" value="Protein kinase-like (PK-like)"/>
    <property type="match status" value="1"/>
</dbReference>
<keyword evidence="4" id="KW-1185">Reference proteome</keyword>
<dbReference type="AlphaFoldDB" id="G7J697"/>
<dbReference type="EMBL" id="CM001219">
    <property type="protein sequence ID" value="AES72441.1"/>
    <property type="molecule type" value="Genomic_DNA"/>
</dbReference>
<evidence type="ECO:0000259" key="1">
    <source>
        <dbReference type="PROSITE" id="PS50011"/>
    </source>
</evidence>
<evidence type="ECO:0000313" key="4">
    <source>
        <dbReference type="Proteomes" id="UP000002051"/>
    </source>
</evidence>
<dbReference type="EnsemblPlants" id="AES72441">
    <property type="protein sequence ID" value="AES72441"/>
    <property type="gene ID" value="MTR_3g090800"/>
</dbReference>